<accession>A0ABV0LVM3</accession>
<reference evidence="3 4" key="1">
    <citation type="submission" date="2024-05" db="EMBL/GenBank/DDBJ databases">
        <authorList>
            <person name="Zhao H."/>
            <person name="Xu Y."/>
            <person name="Lin S."/>
            <person name="Spain J.C."/>
            <person name="Zhou N.-Y."/>
        </authorList>
    </citation>
    <scope>NUCLEOTIDE SEQUENCE [LARGE SCALE GENOMIC DNA]</scope>
    <source>
        <strain evidence="3 4">NEAU-NG30</strain>
    </source>
</reference>
<dbReference type="RefSeq" id="WP_348956583.1">
    <property type="nucleotide sequence ID" value="NZ_JBDZYD010000020.1"/>
</dbReference>
<evidence type="ECO:0000313" key="3">
    <source>
        <dbReference type="EMBL" id="MEQ0565492.1"/>
    </source>
</evidence>
<keyword evidence="4" id="KW-1185">Reference proteome</keyword>
<name>A0ABV0LVM3_9PSEU</name>
<feature type="compositionally biased region" description="Basic residues" evidence="1">
    <location>
        <begin position="83"/>
        <end position="92"/>
    </location>
</feature>
<evidence type="ECO:0000256" key="2">
    <source>
        <dbReference type="SAM" id="SignalP"/>
    </source>
</evidence>
<organism evidence="3 4">
    <name type="scientific">Amycolatopsis melonis</name>
    <dbReference type="NCBI Taxonomy" id="3156488"/>
    <lineage>
        <taxon>Bacteria</taxon>
        <taxon>Bacillati</taxon>
        <taxon>Actinomycetota</taxon>
        <taxon>Actinomycetes</taxon>
        <taxon>Pseudonocardiales</taxon>
        <taxon>Pseudonocardiaceae</taxon>
        <taxon>Amycolatopsis</taxon>
    </lineage>
</organism>
<feature type="signal peptide" evidence="2">
    <location>
        <begin position="1"/>
        <end position="21"/>
    </location>
</feature>
<evidence type="ECO:0000256" key="1">
    <source>
        <dbReference type="SAM" id="MobiDB-lite"/>
    </source>
</evidence>
<evidence type="ECO:0000313" key="4">
    <source>
        <dbReference type="Proteomes" id="UP001440984"/>
    </source>
</evidence>
<feature type="region of interest" description="Disordered" evidence="1">
    <location>
        <begin position="79"/>
        <end position="101"/>
    </location>
</feature>
<dbReference type="Proteomes" id="UP001440984">
    <property type="component" value="Unassembled WGS sequence"/>
</dbReference>
<protein>
    <submittedName>
        <fullName evidence="3">Uncharacterized protein</fullName>
    </submittedName>
</protein>
<gene>
    <name evidence="3" type="ORF">ABJI51_40990</name>
</gene>
<feature type="compositionally biased region" description="Polar residues" evidence="1">
    <location>
        <begin position="194"/>
        <end position="237"/>
    </location>
</feature>
<sequence>MKKAYVYGMAGLVTAAVGVTAASGLWDGAESDAGEQHVPTALASTTTTPKAAPAPAAKPVPAPVQVAVPAPVVKVAKPEARAVTHRTPKKPVKRADRPRPSVVRTAVVKQHVTPPVQPIVKPVAVAKPIAVTLPVADPVTSARQALDNASRAVKDARRLLDTASADVKHAKSELRKVKHCNHKQPPQAKKTKQGKVTGSRTVSVSLDSSQVQPGQTRTITKSTADGSAWSSVTVTRK</sequence>
<proteinExistence type="predicted"/>
<feature type="chain" id="PRO_5046120960" evidence="2">
    <location>
        <begin position="22"/>
        <end position="237"/>
    </location>
</feature>
<dbReference type="EMBL" id="JBDZYD010000020">
    <property type="protein sequence ID" value="MEQ0565492.1"/>
    <property type="molecule type" value="Genomic_DNA"/>
</dbReference>
<keyword evidence="2" id="KW-0732">Signal</keyword>
<feature type="region of interest" description="Disordered" evidence="1">
    <location>
        <begin position="171"/>
        <end position="237"/>
    </location>
</feature>
<comment type="caution">
    <text evidence="3">The sequence shown here is derived from an EMBL/GenBank/DDBJ whole genome shotgun (WGS) entry which is preliminary data.</text>
</comment>